<dbReference type="RefSeq" id="WP_123513474.1">
    <property type="nucleotide sequence ID" value="NZ_MOBQ01000027.1"/>
</dbReference>
<organism evidence="1 2">
    <name type="scientific">Pseudomonas frederiksbergensis</name>
    <dbReference type="NCBI Taxonomy" id="104087"/>
    <lineage>
        <taxon>Bacteria</taxon>
        <taxon>Pseudomonadati</taxon>
        <taxon>Pseudomonadota</taxon>
        <taxon>Gammaproteobacteria</taxon>
        <taxon>Pseudomonadales</taxon>
        <taxon>Pseudomonadaceae</taxon>
        <taxon>Pseudomonas</taxon>
    </lineage>
</organism>
<comment type="caution">
    <text evidence="1">The sequence shown here is derived from an EMBL/GenBank/DDBJ whole genome shotgun (WGS) entry which is preliminary data.</text>
</comment>
<evidence type="ECO:0000313" key="2">
    <source>
        <dbReference type="Proteomes" id="UP000285349"/>
    </source>
</evidence>
<dbReference type="OrthoDB" id="7011767at2"/>
<dbReference type="AlphaFoldDB" id="A0A423JY55"/>
<sequence>MIKTLLNPEMTPSQLISRIKTLNMSVEIKKLTEQLPKQSAIMDSTYRADILRLTNTHTGTLTLHYNNSGNISLKVPDNAPASEHLYSVPGNSVLFAINAESFSIQLYEFEDEHLTPAQRVTVDASNPLFIDGTKVLFDSNPTGNGHPAFIGSINLPDRSADISVFDRATLNKIAWFPHDDSAARYLVSLELLEAAQDPGSRKVAEELIYHYHPAVAWKSFQMLHQTDPQVALSYVPMLKNLQNSRLNLLLDPLSDPT</sequence>
<name>A0A423JY55_9PSED</name>
<accession>A0A423JY55</accession>
<gene>
    <name evidence="1" type="ORF">BK666_22935</name>
</gene>
<proteinExistence type="predicted"/>
<reference evidence="1 2" key="1">
    <citation type="submission" date="2016-10" db="EMBL/GenBank/DDBJ databases">
        <title>Comparative genome analysis of multiple Pseudomonas spp. focuses on biocontrol and plant growth promoting traits.</title>
        <authorList>
            <person name="Tao X.-Y."/>
            <person name="Taylor C.G."/>
        </authorList>
    </citation>
    <scope>NUCLEOTIDE SEQUENCE [LARGE SCALE GENOMIC DNA]</scope>
    <source>
        <strain evidence="1 2">37A10</strain>
    </source>
</reference>
<dbReference type="Proteomes" id="UP000285349">
    <property type="component" value="Unassembled WGS sequence"/>
</dbReference>
<protein>
    <submittedName>
        <fullName evidence="1">Uncharacterized protein</fullName>
    </submittedName>
</protein>
<dbReference type="EMBL" id="MOBQ01000027">
    <property type="protein sequence ID" value="RON42598.1"/>
    <property type="molecule type" value="Genomic_DNA"/>
</dbReference>
<evidence type="ECO:0000313" key="1">
    <source>
        <dbReference type="EMBL" id="RON42598.1"/>
    </source>
</evidence>